<keyword evidence="1" id="KW-0812">Transmembrane</keyword>
<dbReference type="RefSeq" id="WP_130981168.1">
    <property type="nucleotide sequence ID" value="NZ_SISG01000001.1"/>
</dbReference>
<evidence type="ECO:0000256" key="1">
    <source>
        <dbReference type="SAM" id="Phobius"/>
    </source>
</evidence>
<keyword evidence="1" id="KW-0472">Membrane</keyword>
<evidence type="ECO:0000259" key="2">
    <source>
        <dbReference type="Pfam" id="PF07853"/>
    </source>
</evidence>
<comment type="caution">
    <text evidence="3">The sequence shown here is derived from an EMBL/GenBank/DDBJ whole genome shotgun (WGS) entry which is preliminary data.</text>
</comment>
<evidence type="ECO:0000313" key="3">
    <source>
        <dbReference type="EMBL" id="TBN57057.1"/>
    </source>
</evidence>
<keyword evidence="1" id="KW-1133">Transmembrane helix</keyword>
<accession>A0A4Q9GV33</accession>
<reference evidence="4" key="1">
    <citation type="submission" date="2019-02" db="EMBL/GenBank/DDBJ databases">
        <title>Glaciihabitans arcticus sp. nov., a psychrotolerant bacterium isolated from polar soil.</title>
        <authorList>
            <person name="Dahal R.H."/>
        </authorList>
    </citation>
    <scope>NUCLEOTIDE SEQUENCE [LARGE SCALE GENOMIC DNA]</scope>
    <source>
        <strain evidence="4">RP-3-7</strain>
    </source>
</reference>
<name>A0A4Q9GV33_9MICO</name>
<proteinExistence type="predicted"/>
<evidence type="ECO:0000313" key="4">
    <source>
        <dbReference type="Proteomes" id="UP000294194"/>
    </source>
</evidence>
<protein>
    <submittedName>
        <fullName evidence="3">DUF1648 domain-containing protein</fullName>
    </submittedName>
</protein>
<gene>
    <name evidence="3" type="ORF">EYE40_06385</name>
</gene>
<dbReference type="Proteomes" id="UP000294194">
    <property type="component" value="Unassembled WGS sequence"/>
</dbReference>
<feature type="transmembrane region" description="Helical" evidence="1">
    <location>
        <begin position="215"/>
        <end position="236"/>
    </location>
</feature>
<feature type="transmembrane region" description="Helical" evidence="1">
    <location>
        <begin position="12"/>
        <end position="35"/>
    </location>
</feature>
<keyword evidence="4" id="KW-1185">Reference proteome</keyword>
<sequence length="331" mass="34267">MIRAFSPTQRIRIILIAGVVPLVIAVVGVIALLSWTDLPDPIAVHWGPTGSADGYGSLLGLATLFLLSVVAFAAIVTVAIARLRASTRPSAQPRFLVGMSVWFATLLTAVLVGSVGIQRGLEDAAAAPSVLPVLGLALVAATLLGLIAGLVAPKPVTLEPSSVEEPRFALAPEERAVFTRTIAPSRIAIVSFAAATILVIATAVLVAVVGRPAMFVIIAVVSLVLVLSFASLNWRLRIGRDGVRLRAAGGYPRFTVPIDEIAAASVVDVQAMAEFGGWGIRFGAGGRTGVILRSGEALEITRHTGRSLVVTVDDAATAAGLVNGLVQRSRA</sequence>
<organism evidence="3 4">
    <name type="scientific">Glaciihabitans arcticus</name>
    <dbReference type="NCBI Taxonomy" id="2668039"/>
    <lineage>
        <taxon>Bacteria</taxon>
        <taxon>Bacillati</taxon>
        <taxon>Actinomycetota</taxon>
        <taxon>Actinomycetes</taxon>
        <taxon>Micrococcales</taxon>
        <taxon>Microbacteriaceae</taxon>
        <taxon>Glaciihabitans</taxon>
    </lineage>
</organism>
<feature type="transmembrane region" description="Helical" evidence="1">
    <location>
        <begin position="129"/>
        <end position="152"/>
    </location>
</feature>
<feature type="transmembrane region" description="Helical" evidence="1">
    <location>
        <begin position="95"/>
        <end position="117"/>
    </location>
</feature>
<dbReference type="EMBL" id="SISG01000001">
    <property type="protein sequence ID" value="TBN57057.1"/>
    <property type="molecule type" value="Genomic_DNA"/>
</dbReference>
<feature type="transmembrane region" description="Helical" evidence="1">
    <location>
        <begin position="55"/>
        <end position="83"/>
    </location>
</feature>
<dbReference type="InterPro" id="IPR012867">
    <property type="entry name" value="DUF1648"/>
</dbReference>
<dbReference type="Pfam" id="PF07853">
    <property type="entry name" value="DUF1648"/>
    <property type="match status" value="1"/>
</dbReference>
<feature type="domain" description="DUF1648" evidence="2">
    <location>
        <begin position="23"/>
        <end position="66"/>
    </location>
</feature>
<feature type="transmembrane region" description="Helical" evidence="1">
    <location>
        <begin position="187"/>
        <end position="209"/>
    </location>
</feature>
<dbReference type="AlphaFoldDB" id="A0A4Q9GV33"/>